<organism evidence="3 4">
    <name type="scientific">Aspergillus sclerotialis</name>
    <dbReference type="NCBI Taxonomy" id="2070753"/>
    <lineage>
        <taxon>Eukaryota</taxon>
        <taxon>Fungi</taxon>
        <taxon>Dikarya</taxon>
        <taxon>Ascomycota</taxon>
        <taxon>Pezizomycotina</taxon>
        <taxon>Eurotiomycetes</taxon>
        <taxon>Eurotiomycetidae</taxon>
        <taxon>Eurotiales</taxon>
        <taxon>Aspergillaceae</taxon>
        <taxon>Aspergillus</taxon>
        <taxon>Aspergillus subgen. Polypaecilum</taxon>
    </lineage>
</organism>
<proteinExistence type="predicted"/>
<dbReference type="PANTHER" id="PTHR14187:SF82">
    <property type="entry name" value="FAMILY CHAPERONE, PUTATIVE (AFU_ORTHOLOGUE AFUA_7G08575)-RELATED"/>
    <property type="match status" value="1"/>
</dbReference>
<evidence type="ECO:0000256" key="1">
    <source>
        <dbReference type="ARBA" id="ARBA00022741"/>
    </source>
</evidence>
<protein>
    <submittedName>
        <fullName evidence="3">Hsp70 protein</fullName>
    </submittedName>
</protein>
<dbReference type="Pfam" id="PF00012">
    <property type="entry name" value="HSP70"/>
    <property type="match status" value="1"/>
</dbReference>
<sequence>MEMRRRNKGIVVAVDFGTTFSGVAWAEITHPDACYIINQWPQTSSESVEGMTSDKVPSEVAYKYEPDPVCVWGFQIPHSMPRLQWMKLGLVLDTKAGISSGLAFTYRDSRRAEVPHHTSLHVVVTDYLRSLHDHTIKILKNKIGDALETMSLEFVITVTAMWPGKAKMETLSCAEEAGFGETSKIRIISEPEAAAIHTLRASNLRGLEVGDTIVLCDAGGGKVDLITFSILELEPKMRLKEEAPGKGSLCGGTFLNRRFEKFLEDRLSLLPGCGRDTLDEALQRFENVAKRSFGGNPNDDFIFPVLGLADNHEVGIRRGRLRMTGREMKEIFHPVLEAVLQLVKDQIRTSKKEVKSVFLVGGFGQNSYLRNYLRESIQDIEVLVPGVDGHSGFNVAVDSRVARKNYGIIIRTKFVRGLHDEKKKYWYDFDGEYKIDIMKWFIRKGDEIKENKAIKTHWRQVRLVDDGNFDSIQTTLYEFDTEAGESPPMYINRQIKQHACLSPRLNSILKERIPVVEGKDGNKYYQVEYQIHAAYFSAHCEYTLWFGGKDHGTVKVDYA</sequence>
<gene>
    <name evidence="3" type="ORF">PHISCL_08273</name>
</gene>
<dbReference type="AlphaFoldDB" id="A0A3A2Z902"/>
<keyword evidence="4" id="KW-1185">Reference proteome</keyword>
<dbReference type="InterPro" id="IPR043129">
    <property type="entry name" value="ATPase_NBD"/>
</dbReference>
<dbReference type="GO" id="GO:0140662">
    <property type="term" value="F:ATP-dependent protein folding chaperone"/>
    <property type="evidence" value="ECO:0007669"/>
    <property type="project" value="InterPro"/>
</dbReference>
<dbReference type="Gene3D" id="3.90.640.10">
    <property type="entry name" value="Actin, Chain A, domain 4"/>
    <property type="match status" value="1"/>
</dbReference>
<dbReference type="GO" id="GO:0005524">
    <property type="term" value="F:ATP binding"/>
    <property type="evidence" value="ECO:0007669"/>
    <property type="project" value="UniProtKB-KW"/>
</dbReference>
<dbReference type="PANTHER" id="PTHR14187">
    <property type="entry name" value="ALPHA KINASE/ELONGATION FACTOR 2 KINASE"/>
    <property type="match status" value="1"/>
</dbReference>
<dbReference type="SUPFAM" id="SSF53067">
    <property type="entry name" value="Actin-like ATPase domain"/>
    <property type="match status" value="2"/>
</dbReference>
<comment type="caution">
    <text evidence="3">The sequence shown here is derived from an EMBL/GenBank/DDBJ whole genome shotgun (WGS) entry which is preliminary data.</text>
</comment>
<dbReference type="InterPro" id="IPR013126">
    <property type="entry name" value="Hsp_70_fam"/>
</dbReference>
<evidence type="ECO:0000313" key="3">
    <source>
        <dbReference type="EMBL" id="RJE19396.1"/>
    </source>
</evidence>
<evidence type="ECO:0000256" key="2">
    <source>
        <dbReference type="ARBA" id="ARBA00022840"/>
    </source>
</evidence>
<dbReference type="OrthoDB" id="2963168at2759"/>
<accession>A0A3A2Z902</accession>
<evidence type="ECO:0000313" key="4">
    <source>
        <dbReference type="Proteomes" id="UP000266188"/>
    </source>
</evidence>
<dbReference type="Proteomes" id="UP000266188">
    <property type="component" value="Unassembled WGS sequence"/>
</dbReference>
<dbReference type="Gene3D" id="3.30.420.40">
    <property type="match status" value="2"/>
</dbReference>
<dbReference type="EMBL" id="MVGC01000411">
    <property type="protein sequence ID" value="RJE19396.1"/>
    <property type="molecule type" value="Genomic_DNA"/>
</dbReference>
<keyword evidence="1" id="KW-0547">Nucleotide-binding</keyword>
<dbReference type="CDD" id="cd10170">
    <property type="entry name" value="ASKHA_NBD_HSP70"/>
    <property type="match status" value="1"/>
</dbReference>
<dbReference type="STRING" id="2070753.A0A3A2Z902"/>
<keyword evidence="2" id="KW-0067">ATP-binding</keyword>
<name>A0A3A2Z902_9EURO</name>
<reference evidence="4" key="1">
    <citation type="submission" date="2017-02" db="EMBL/GenBank/DDBJ databases">
        <authorList>
            <person name="Tafer H."/>
            <person name="Lopandic K."/>
        </authorList>
    </citation>
    <scope>NUCLEOTIDE SEQUENCE [LARGE SCALE GENOMIC DNA]</scope>
    <source>
        <strain evidence="4">CBS 366.77</strain>
    </source>
</reference>